<feature type="compositionally biased region" description="Basic and acidic residues" evidence="1">
    <location>
        <begin position="58"/>
        <end position="73"/>
    </location>
</feature>
<feature type="region of interest" description="Disordered" evidence="1">
    <location>
        <begin position="1"/>
        <end position="85"/>
    </location>
</feature>
<protein>
    <submittedName>
        <fullName evidence="2">DUF3072 domain-containing protein</fullName>
    </submittedName>
</protein>
<name>A0ABW3APK8_9SPHI</name>
<sequence length="85" mass="9378">MTNQLNNNQEEENTNGINGSNTVKDPNEWTTGAEPMTGAQHSYLKTLSDEAGEEFDETLSKADASKRIDELQHKTGRGLPENNVD</sequence>
<dbReference type="Proteomes" id="UP001597010">
    <property type="component" value="Unassembled WGS sequence"/>
</dbReference>
<keyword evidence="3" id="KW-1185">Reference proteome</keyword>
<comment type="caution">
    <text evidence="2">The sequence shown here is derived from an EMBL/GenBank/DDBJ whole genome shotgun (WGS) entry which is preliminary data.</text>
</comment>
<dbReference type="Pfam" id="PF11272">
    <property type="entry name" value="DUF3072"/>
    <property type="match status" value="1"/>
</dbReference>
<feature type="compositionally biased region" description="Polar residues" evidence="1">
    <location>
        <begin position="16"/>
        <end position="30"/>
    </location>
</feature>
<dbReference type="InterPro" id="IPR021425">
    <property type="entry name" value="DUF3072"/>
</dbReference>
<reference evidence="3" key="1">
    <citation type="journal article" date="2019" name="Int. J. Syst. Evol. Microbiol.">
        <title>The Global Catalogue of Microorganisms (GCM) 10K type strain sequencing project: providing services to taxonomists for standard genome sequencing and annotation.</title>
        <authorList>
            <consortium name="The Broad Institute Genomics Platform"/>
            <consortium name="The Broad Institute Genome Sequencing Center for Infectious Disease"/>
            <person name="Wu L."/>
            <person name="Ma J."/>
        </authorList>
    </citation>
    <scope>NUCLEOTIDE SEQUENCE [LARGE SCALE GENOMIC DNA]</scope>
    <source>
        <strain evidence="3">CCUG 61484</strain>
    </source>
</reference>
<evidence type="ECO:0000313" key="2">
    <source>
        <dbReference type="EMBL" id="MFD0792953.1"/>
    </source>
</evidence>
<gene>
    <name evidence="2" type="ORF">ACFQZX_04950</name>
</gene>
<organism evidence="2 3">
    <name type="scientific">Mucilaginibacter litoreus</name>
    <dbReference type="NCBI Taxonomy" id="1048221"/>
    <lineage>
        <taxon>Bacteria</taxon>
        <taxon>Pseudomonadati</taxon>
        <taxon>Bacteroidota</taxon>
        <taxon>Sphingobacteriia</taxon>
        <taxon>Sphingobacteriales</taxon>
        <taxon>Sphingobacteriaceae</taxon>
        <taxon>Mucilaginibacter</taxon>
    </lineage>
</organism>
<dbReference type="RefSeq" id="WP_377112022.1">
    <property type="nucleotide sequence ID" value="NZ_JBHTHZ010000002.1"/>
</dbReference>
<proteinExistence type="predicted"/>
<dbReference type="EMBL" id="JBHTHZ010000002">
    <property type="protein sequence ID" value="MFD0792953.1"/>
    <property type="molecule type" value="Genomic_DNA"/>
</dbReference>
<accession>A0ABW3APK8</accession>
<evidence type="ECO:0000256" key="1">
    <source>
        <dbReference type="SAM" id="MobiDB-lite"/>
    </source>
</evidence>
<evidence type="ECO:0000313" key="3">
    <source>
        <dbReference type="Proteomes" id="UP001597010"/>
    </source>
</evidence>